<evidence type="ECO:0000313" key="2">
    <source>
        <dbReference type="EMBL" id="KZX12062.1"/>
    </source>
</evidence>
<comment type="caution">
    <text evidence="2">The sequence shown here is derived from an EMBL/GenBank/DDBJ whole genome shotgun (WGS) entry which is preliminary data.</text>
</comment>
<dbReference type="AlphaFoldDB" id="A0A166AI50"/>
<dbReference type="InterPro" id="IPR036249">
    <property type="entry name" value="Thioredoxin-like_sf"/>
</dbReference>
<gene>
    <name evidence="2" type="ORF">MBFIL_12450</name>
</gene>
<evidence type="ECO:0000259" key="1">
    <source>
        <dbReference type="Pfam" id="PF00462"/>
    </source>
</evidence>
<reference evidence="2 3" key="1">
    <citation type="submission" date="2016-04" db="EMBL/GenBank/DDBJ databases">
        <title>Genome sequence of Methanobrevibacter filiformis DSM 11501.</title>
        <authorList>
            <person name="Poehlein A."/>
            <person name="Seedorf H."/>
            <person name="Daniel R."/>
        </authorList>
    </citation>
    <scope>NUCLEOTIDE SEQUENCE [LARGE SCALE GENOMIC DNA]</scope>
    <source>
        <strain evidence="2 3">DSM 11501</strain>
    </source>
</reference>
<dbReference type="PATRIC" id="fig|55758.3.peg.1424"/>
<sequence>MNLEHINGENKGNVLLFALSTCQWCKKTRALLETLNVEYDYVYVDLTSGEERDEVITELEKWNENLSFPTIVINEKDVIIGFEEDIIKKTFQ</sequence>
<dbReference type="STRING" id="55758.MBFIL_12450"/>
<dbReference type="EMBL" id="LWMT01000236">
    <property type="protein sequence ID" value="KZX12062.1"/>
    <property type="molecule type" value="Genomic_DNA"/>
</dbReference>
<protein>
    <submittedName>
        <fullName evidence="2">Glutaredoxin</fullName>
    </submittedName>
</protein>
<dbReference type="Gene3D" id="3.40.30.10">
    <property type="entry name" value="Glutaredoxin"/>
    <property type="match status" value="1"/>
</dbReference>
<evidence type="ECO:0000313" key="3">
    <source>
        <dbReference type="Proteomes" id="UP000077066"/>
    </source>
</evidence>
<dbReference type="RefSeq" id="WP_066972754.1">
    <property type="nucleotide sequence ID" value="NZ_LWMT01000236.1"/>
</dbReference>
<dbReference type="Pfam" id="PF00462">
    <property type="entry name" value="Glutaredoxin"/>
    <property type="match status" value="1"/>
</dbReference>
<dbReference type="OrthoDB" id="73564at2157"/>
<dbReference type="CDD" id="cd02976">
    <property type="entry name" value="NrdH"/>
    <property type="match status" value="1"/>
</dbReference>
<keyword evidence="3" id="KW-1185">Reference proteome</keyword>
<accession>A0A166AI50</accession>
<dbReference type="Proteomes" id="UP000077066">
    <property type="component" value="Unassembled WGS sequence"/>
</dbReference>
<dbReference type="InterPro" id="IPR002109">
    <property type="entry name" value="Glutaredoxin"/>
</dbReference>
<dbReference type="PROSITE" id="PS51354">
    <property type="entry name" value="GLUTAREDOXIN_2"/>
    <property type="match status" value="1"/>
</dbReference>
<dbReference type="SUPFAM" id="SSF52833">
    <property type="entry name" value="Thioredoxin-like"/>
    <property type="match status" value="1"/>
</dbReference>
<name>A0A166AI50_9EURY</name>
<proteinExistence type="predicted"/>
<feature type="domain" description="Glutaredoxin" evidence="1">
    <location>
        <begin position="14"/>
        <end position="77"/>
    </location>
</feature>
<organism evidence="2 3">
    <name type="scientific">Methanobrevibacter filiformis</name>
    <dbReference type="NCBI Taxonomy" id="55758"/>
    <lineage>
        <taxon>Archaea</taxon>
        <taxon>Methanobacteriati</taxon>
        <taxon>Methanobacteriota</taxon>
        <taxon>Methanomada group</taxon>
        <taxon>Methanobacteria</taxon>
        <taxon>Methanobacteriales</taxon>
        <taxon>Methanobacteriaceae</taxon>
        <taxon>Methanobrevibacter</taxon>
    </lineage>
</organism>